<sequence length="110" mass="12818">MSDNVIDTEHLERQREFSLRTFGPGQRLAGVLDHIRKELKEIEDSPDDITEWADLIILAFDGAMRSGHEPQDIIDAIKTKQTKNEQREWPDWRTQDPNKAIEHVREADRG</sequence>
<dbReference type="OrthoDB" id="8449869at2"/>
<reference evidence="2 3" key="1">
    <citation type="submission" date="2018-11" db="EMBL/GenBank/DDBJ databases">
        <title>Draft genome sequence of Gordonia sp. RS15-1S isolated from rice stems.</title>
        <authorList>
            <person name="Muangham S."/>
        </authorList>
    </citation>
    <scope>NUCLEOTIDE SEQUENCE [LARGE SCALE GENOMIC DNA]</scope>
    <source>
        <strain evidence="2 3">RS15-1S</strain>
    </source>
</reference>
<dbReference type="RefSeq" id="WP_123925562.1">
    <property type="nucleotide sequence ID" value="NZ_JBPSDP010000012.1"/>
</dbReference>
<dbReference type="InterPro" id="IPR007538">
    <property type="entry name" value="dATP/dGTP_dipphydrolase_MazZ"/>
</dbReference>
<organism evidence="2 3">
    <name type="scientific">Gordonia oryzae</name>
    <dbReference type="NCBI Taxonomy" id="2487349"/>
    <lineage>
        <taxon>Bacteria</taxon>
        <taxon>Bacillati</taxon>
        <taxon>Actinomycetota</taxon>
        <taxon>Actinomycetes</taxon>
        <taxon>Mycobacteriales</taxon>
        <taxon>Gordoniaceae</taxon>
        <taxon>Gordonia</taxon>
    </lineage>
</organism>
<dbReference type="EMBL" id="RKMH01000002">
    <property type="protein sequence ID" value="RPA65772.1"/>
    <property type="molecule type" value="Genomic_DNA"/>
</dbReference>
<dbReference type="AlphaFoldDB" id="A0A3N4GSI1"/>
<accession>A0A3N4GSI1</accession>
<evidence type="ECO:0000313" key="2">
    <source>
        <dbReference type="EMBL" id="RPA65772.1"/>
    </source>
</evidence>
<comment type="caution">
    <text evidence="2">The sequence shown here is derived from an EMBL/GenBank/DDBJ whole genome shotgun (WGS) entry which is preliminary data.</text>
</comment>
<evidence type="ECO:0000313" key="3">
    <source>
        <dbReference type="Proteomes" id="UP000267536"/>
    </source>
</evidence>
<keyword evidence="3" id="KW-1185">Reference proteome</keyword>
<dbReference type="Pfam" id="PF04447">
    <property type="entry name" value="dATP-dGTP_PPHyd"/>
    <property type="match status" value="1"/>
</dbReference>
<protein>
    <submittedName>
        <fullName evidence="2">DUF550 domain-containing protein</fullName>
    </submittedName>
</protein>
<feature type="domain" description="dATP/dGTP diphosphohydrolase MazZ" evidence="1">
    <location>
        <begin position="13"/>
        <end position="104"/>
    </location>
</feature>
<dbReference type="Proteomes" id="UP000267536">
    <property type="component" value="Unassembled WGS sequence"/>
</dbReference>
<name>A0A3N4GSI1_9ACTN</name>
<evidence type="ECO:0000259" key="1">
    <source>
        <dbReference type="Pfam" id="PF04447"/>
    </source>
</evidence>
<gene>
    <name evidence="2" type="ORF">EF294_03280</name>
</gene>
<proteinExistence type="predicted"/>